<reference evidence="8 9" key="1">
    <citation type="submission" date="2015-03" db="EMBL/GenBank/DDBJ databases">
        <authorList>
            <consortium name="Pathogen Informatics"/>
        </authorList>
    </citation>
    <scope>NUCLEOTIDE SEQUENCE [LARGE SCALE GENOMIC DNA]</scope>
    <source>
        <strain evidence="4 13">Bir 185</strain>
        <strain evidence="3 10">C09601061</strain>
        <strain evidence="7 9">G09801536</strain>
        <strain evidence="2 11">H09601792</strain>
        <strain evidence="8">K00500041</strain>
        <strain evidence="6 12">P00601463</strain>
    </source>
</reference>
<dbReference type="EMBL" id="CHKL01000149">
    <property type="protein sequence ID" value="COW15000.1"/>
    <property type="molecule type" value="Genomic_DNA"/>
</dbReference>
<dbReference type="Proteomes" id="UP000045842">
    <property type="component" value="Unassembled WGS sequence"/>
</dbReference>
<dbReference type="Proteomes" id="UP000038802">
    <property type="component" value="Unassembled WGS sequence"/>
</dbReference>
<evidence type="ECO:0000313" key="11">
    <source>
        <dbReference type="Proteomes" id="UP000046947"/>
    </source>
</evidence>
<evidence type="ECO:0000313" key="9">
    <source>
        <dbReference type="Proteomes" id="UP000045842"/>
    </source>
</evidence>
<evidence type="ECO:0000313" key="6">
    <source>
        <dbReference type="EMBL" id="COW15000.1"/>
    </source>
</evidence>
<protein>
    <submittedName>
        <fullName evidence="5">Uncharacterized protein</fullName>
    </submittedName>
</protein>
<evidence type="ECO:0000313" key="3">
    <source>
        <dbReference type="EMBL" id="CFR80002.1"/>
    </source>
</evidence>
<dbReference type="EMBL" id="CGCX01000606">
    <property type="protein sequence ID" value="CFR80002.1"/>
    <property type="molecule type" value="Genomic_DNA"/>
</dbReference>
<dbReference type="Proteomes" id="UP000050164">
    <property type="component" value="Unassembled WGS sequence"/>
</dbReference>
<evidence type="ECO:0000313" key="13">
    <source>
        <dbReference type="Proteomes" id="UP000050164"/>
    </source>
</evidence>
<dbReference type="EMBL" id="CSAD01000849">
    <property type="protein sequence ID" value="COW51646.1"/>
    <property type="molecule type" value="Genomic_DNA"/>
</dbReference>
<dbReference type="AlphaFoldDB" id="A0A0T9ECN5"/>
<evidence type="ECO:0000313" key="2">
    <source>
        <dbReference type="EMBL" id="CFE77081.1"/>
    </source>
</evidence>
<dbReference type="Proteomes" id="UP000046947">
    <property type="component" value="Unassembled WGS sequence"/>
</dbReference>
<gene>
    <name evidence="3" type="ORF">ERS007657_01797</name>
    <name evidence="7" type="ORF">ERS007679_03967</name>
    <name evidence="2" type="ORF">ERS007688_04019</name>
    <name evidence="5" type="ORF">ERS007703_00717</name>
    <name evidence="6" type="ORF">ERS007741_01639</name>
    <name evidence="4" type="ORF">ERS027659_03630</name>
</gene>
<reference evidence="5" key="2">
    <citation type="submission" date="2015-03" db="EMBL/GenBank/DDBJ databases">
        <authorList>
            <person name="Murphy D."/>
        </authorList>
    </citation>
    <scope>NUCLEOTIDE SEQUENCE [LARGE SCALE GENOMIC DNA]</scope>
    <source>
        <strain evidence="5">K00500041</strain>
    </source>
</reference>
<evidence type="ECO:0000313" key="10">
    <source>
        <dbReference type="Proteomes" id="UP000046680"/>
    </source>
</evidence>
<dbReference type="EMBL" id="CSAE01000047">
    <property type="protein sequence ID" value="COV17113.1"/>
    <property type="molecule type" value="Genomic_DNA"/>
</dbReference>
<evidence type="ECO:0000313" key="5">
    <source>
        <dbReference type="EMBL" id="COV17113.1"/>
    </source>
</evidence>
<dbReference type="EMBL" id="CFOH01001030">
    <property type="protein sequence ID" value="CFE77081.1"/>
    <property type="molecule type" value="Genomic_DNA"/>
</dbReference>
<proteinExistence type="predicted"/>
<evidence type="ECO:0000313" key="4">
    <source>
        <dbReference type="EMBL" id="CKS84152.1"/>
    </source>
</evidence>
<feature type="region of interest" description="Disordered" evidence="1">
    <location>
        <begin position="184"/>
        <end position="213"/>
    </location>
</feature>
<evidence type="ECO:0000313" key="12">
    <source>
        <dbReference type="Proteomes" id="UP000048600"/>
    </source>
</evidence>
<dbReference type="EMBL" id="CNFT01001094">
    <property type="protein sequence ID" value="CKS84152.1"/>
    <property type="molecule type" value="Genomic_DNA"/>
</dbReference>
<evidence type="ECO:0000256" key="1">
    <source>
        <dbReference type="SAM" id="MobiDB-lite"/>
    </source>
</evidence>
<accession>A0A0T9ECN5</accession>
<name>A0A0T9ECN5_MYCTX</name>
<dbReference type="Proteomes" id="UP000046680">
    <property type="component" value="Unassembled WGS sequence"/>
</dbReference>
<evidence type="ECO:0000313" key="7">
    <source>
        <dbReference type="EMBL" id="COW51646.1"/>
    </source>
</evidence>
<evidence type="ECO:0000313" key="8">
    <source>
        <dbReference type="Proteomes" id="UP000038802"/>
    </source>
</evidence>
<dbReference type="Proteomes" id="UP000048600">
    <property type="component" value="Unassembled WGS sequence"/>
</dbReference>
<sequence>MCVVPADEIDGGDTARQVLTGDVQHAIGLRADGVDHGVVALGELAGLDVFADDHIAEEAEAGVLGRLFELLADRLDLGVIRRDPGAHQPPGSRQHLQHVDGHVEVLGRVGGLQQGCRGEERRRPGAHDGDVIGTHTRAFCVVPGCGARGCEWAGPQSCGAHDGHLMLDADAGNLGCCGPRPSSRHRRLGLHPDHGGAGARRRGSAQPHREARA</sequence>
<organism evidence="5 8">
    <name type="scientific">Mycobacterium tuberculosis</name>
    <dbReference type="NCBI Taxonomy" id="1773"/>
    <lineage>
        <taxon>Bacteria</taxon>
        <taxon>Bacillati</taxon>
        <taxon>Actinomycetota</taxon>
        <taxon>Actinomycetes</taxon>
        <taxon>Mycobacteriales</taxon>
        <taxon>Mycobacteriaceae</taxon>
        <taxon>Mycobacterium</taxon>
        <taxon>Mycobacterium tuberculosis complex</taxon>
    </lineage>
</organism>